<dbReference type="GO" id="GO:0008782">
    <property type="term" value="F:adenosylhomocysteine nucleosidase activity"/>
    <property type="evidence" value="ECO:0007669"/>
    <property type="project" value="TreeGrafter"/>
</dbReference>
<reference evidence="2 3" key="2">
    <citation type="submission" date="2020-03" db="EMBL/GenBank/DDBJ databases">
        <authorList>
            <person name="Ichikawa N."/>
            <person name="Kimura A."/>
            <person name="Kitahashi Y."/>
            <person name="Uohara A."/>
        </authorList>
    </citation>
    <scope>NUCLEOTIDE SEQUENCE [LARGE SCALE GENOMIC DNA]</scope>
    <source>
        <strain evidence="2 3">NBRC 108638</strain>
    </source>
</reference>
<feature type="domain" description="Nucleoside phosphorylase" evidence="1">
    <location>
        <begin position="58"/>
        <end position="286"/>
    </location>
</feature>
<reference evidence="2 3" key="1">
    <citation type="submission" date="2020-03" db="EMBL/GenBank/DDBJ databases">
        <title>Whole genome shotgun sequence of Phytohabitans rumicis NBRC 108638.</title>
        <authorList>
            <person name="Komaki H."/>
            <person name="Tamura T."/>
        </authorList>
    </citation>
    <scope>NUCLEOTIDE SEQUENCE [LARGE SCALE GENOMIC DNA]</scope>
    <source>
        <strain evidence="2 3">NBRC 108638</strain>
    </source>
</reference>
<dbReference type="PANTHER" id="PTHR46832">
    <property type="entry name" value="5'-METHYLTHIOADENOSINE/S-ADENOSYLHOMOCYSTEINE NUCLEOSIDASE"/>
    <property type="match status" value="1"/>
</dbReference>
<evidence type="ECO:0000313" key="3">
    <source>
        <dbReference type="Proteomes" id="UP000482960"/>
    </source>
</evidence>
<gene>
    <name evidence="2" type="ORF">Prum_086120</name>
</gene>
<dbReference type="Gene3D" id="3.40.50.1580">
    <property type="entry name" value="Nucleoside phosphorylase domain"/>
    <property type="match status" value="1"/>
</dbReference>
<evidence type="ECO:0000259" key="1">
    <source>
        <dbReference type="Pfam" id="PF01048"/>
    </source>
</evidence>
<name>A0A6V8LH48_9ACTN</name>
<organism evidence="2 3">
    <name type="scientific">Phytohabitans rumicis</name>
    <dbReference type="NCBI Taxonomy" id="1076125"/>
    <lineage>
        <taxon>Bacteria</taxon>
        <taxon>Bacillati</taxon>
        <taxon>Actinomycetota</taxon>
        <taxon>Actinomycetes</taxon>
        <taxon>Micromonosporales</taxon>
        <taxon>Micromonosporaceae</taxon>
    </lineage>
</organism>
<dbReference type="GO" id="GO:0008930">
    <property type="term" value="F:methylthioadenosine nucleosidase activity"/>
    <property type="evidence" value="ECO:0007669"/>
    <property type="project" value="TreeGrafter"/>
</dbReference>
<evidence type="ECO:0000313" key="2">
    <source>
        <dbReference type="EMBL" id="GFJ94970.1"/>
    </source>
</evidence>
<dbReference type="InterPro" id="IPR035994">
    <property type="entry name" value="Nucleoside_phosphorylase_sf"/>
</dbReference>
<dbReference type="GO" id="GO:0009116">
    <property type="term" value="P:nucleoside metabolic process"/>
    <property type="evidence" value="ECO:0007669"/>
    <property type="project" value="InterPro"/>
</dbReference>
<dbReference type="Proteomes" id="UP000482960">
    <property type="component" value="Unassembled WGS sequence"/>
</dbReference>
<comment type="caution">
    <text evidence="2">The sequence shown here is derived from an EMBL/GenBank/DDBJ whole genome shotgun (WGS) entry which is preliminary data.</text>
</comment>
<dbReference type="AlphaFoldDB" id="A0A6V8LH48"/>
<proteinExistence type="predicted"/>
<protein>
    <recommendedName>
        <fullName evidence="1">Nucleoside phosphorylase domain-containing protein</fullName>
    </recommendedName>
</protein>
<accession>A0A6V8LH48</accession>
<dbReference type="Pfam" id="PF01048">
    <property type="entry name" value="PNP_UDP_1"/>
    <property type="match status" value="1"/>
</dbReference>
<dbReference type="EMBL" id="BLPG01000001">
    <property type="protein sequence ID" value="GFJ94970.1"/>
    <property type="molecule type" value="Genomic_DNA"/>
</dbReference>
<dbReference type="SUPFAM" id="SSF53167">
    <property type="entry name" value="Purine and uridine phosphorylases"/>
    <property type="match status" value="1"/>
</dbReference>
<keyword evidence="3" id="KW-1185">Reference proteome</keyword>
<dbReference type="GO" id="GO:0019284">
    <property type="term" value="P:L-methionine salvage from S-adenosylmethionine"/>
    <property type="evidence" value="ECO:0007669"/>
    <property type="project" value="TreeGrafter"/>
</dbReference>
<dbReference type="GO" id="GO:0005829">
    <property type="term" value="C:cytosol"/>
    <property type="evidence" value="ECO:0007669"/>
    <property type="project" value="TreeGrafter"/>
</dbReference>
<dbReference type="InterPro" id="IPR000845">
    <property type="entry name" value="Nucleoside_phosphorylase_d"/>
</dbReference>
<sequence length="302" mass="32321">MSDTDVRFPSCLGPGGSHVRPARLVSGVDSPSHLRRDKMQRFREFEIDLNRRSRVLLLVATASEREAVFAAAKAVTGSEPTKRFLPHHTVYELGLIGDAEVLLAQTQPGAVGPGAAAITASALISRLGPDFLVVTGICFGLREAEQRLGDVIVCRQLRAIDHRKEIDPDDGGPRIVLIRGDFVSSSVTLFDRFRSAEVGWTATKVHYGTLLSSSALVDSRELRADLRRLDPEASGGEMEGAGVYAAAAPEKVDWIVVKGISDWGYDKDDAAQEAAAGNAAAFVIGTIRSGALDERASRASLG</sequence>
<dbReference type="PANTHER" id="PTHR46832:SF1">
    <property type="entry name" value="5'-METHYLTHIOADENOSINE_S-ADENOSYLHOMOCYSTEINE NUCLEOSIDASE"/>
    <property type="match status" value="1"/>
</dbReference>